<dbReference type="InterPro" id="IPR013128">
    <property type="entry name" value="Peptidase_C1A"/>
</dbReference>
<dbReference type="AlphaFoldDB" id="A0A7R9LQN0"/>
<evidence type="ECO:0000313" key="5">
    <source>
        <dbReference type="Proteomes" id="UP000728032"/>
    </source>
</evidence>
<dbReference type="GO" id="GO:0008234">
    <property type="term" value="F:cysteine-type peptidase activity"/>
    <property type="evidence" value="ECO:0007669"/>
    <property type="project" value="InterPro"/>
</dbReference>
<accession>A0A7R9LQN0</accession>
<evidence type="ECO:0000259" key="3">
    <source>
        <dbReference type="Pfam" id="PF00112"/>
    </source>
</evidence>
<dbReference type="PANTHER" id="PTHR12411">
    <property type="entry name" value="CYSTEINE PROTEASE FAMILY C1-RELATED"/>
    <property type="match status" value="1"/>
</dbReference>
<evidence type="ECO:0000313" key="4">
    <source>
        <dbReference type="EMBL" id="CAD7644788.1"/>
    </source>
</evidence>
<dbReference type="EMBL" id="OC916628">
    <property type="protein sequence ID" value="CAD7644788.1"/>
    <property type="molecule type" value="Genomic_DNA"/>
</dbReference>
<evidence type="ECO:0000256" key="1">
    <source>
        <dbReference type="ARBA" id="ARBA00008455"/>
    </source>
</evidence>
<dbReference type="OrthoDB" id="640249at2759"/>
<protein>
    <recommendedName>
        <fullName evidence="3">Peptidase C1A papain C-terminal domain-containing protein</fullName>
    </recommendedName>
</protein>
<comment type="similarity">
    <text evidence="1">Belongs to the peptidase C1 family.</text>
</comment>
<dbReference type="GO" id="GO:0006508">
    <property type="term" value="P:proteolysis"/>
    <property type="evidence" value="ECO:0007669"/>
    <property type="project" value="InterPro"/>
</dbReference>
<dbReference type="InterPro" id="IPR025660">
    <property type="entry name" value="Pept_his_AS"/>
</dbReference>
<name>A0A7R9LQN0_9ACAR</name>
<dbReference type="Gene3D" id="3.90.70.10">
    <property type="entry name" value="Cysteine proteinases"/>
    <property type="match status" value="1"/>
</dbReference>
<reference evidence="4" key="1">
    <citation type="submission" date="2020-11" db="EMBL/GenBank/DDBJ databases">
        <authorList>
            <person name="Tran Van P."/>
        </authorList>
    </citation>
    <scope>NUCLEOTIDE SEQUENCE</scope>
</reference>
<keyword evidence="2" id="KW-1015">Disulfide bond</keyword>
<feature type="non-terminal residue" evidence="4">
    <location>
        <position position="1"/>
    </location>
</feature>
<evidence type="ECO:0000256" key="2">
    <source>
        <dbReference type="ARBA" id="ARBA00023157"/>
    </source>
</evidence>
<dbReference type="PROSITE" id="PS00640">
    <property type="entry name" value="THIOL_PROTEASE_ASN"/>
    <property type="match status" value="1"/>
</dbReference>
<sequence>DAQRELMTNGPISAGMLVYSDFYNYKSGVYQHVTGDVDGGHAVKLMGWGVENGVDYWLVANSWGTVFGEQGYFKIKRGTNECLFENGGFETVTPKL</sequence>
<keyword evidence="5" id="KW-1185">Reference proteome</keyword>
<proteinExistence type="inferred from homology"/>
<dbReference type="InterPro" id="IPR038765">
    <property type="entry name" value="Papain-like_cys_pep_sf"/>
</dbReference>
<dbReference type="InterPro" id="IPR025661">
    <property type="entry name" value="Pept_asp_AS"/>
</dbReference>
<dbReference type="Proteomes" id="UP000728032">
    <property type="component" value="Unassembled WGS sequence"/>
</dbReference>
<dbReference type="PROSITE" id="PS00639">
    <property type="entry name" value="THIOL_PROTEASE_HIS"/>
    <property type="match status" value="1"/>
</dbReference>
<organism evidence="4">
    <name type="scientific">Oppiella nova</name>
    <dbReference type="NCBI Taxonomy" id="334625"/>
    <lineage>
        <taxon>Eukaryota</taxon>
        <taxon>Metazoa</taxon>
        <taxon>Ecdysozoa</taxon>
        <taxon>Arthropoda</taxon>
        <taxon>Chelicerata</taxon>
        <taxon>Arachnida</taxon>
        <taxon>Acari</taxon>
        <taxon>Acariformes</taxon>
        <taxon>Sarcoptiformes</taxon>
        <taxon>Oribatida</taxon>
        <taxon>Brachypylina</taxon>
        <taxon>Oppioidea</taxon>
        <taxon>Oppiidae</taxon>
        <taxon>Oppiella</taxon>
    </lineage>
</organism>
<dbReference type="Pfam" id="PF00112">
    <property type="entry name" value="Peptidase_C1"/>
    <property type="match status" value="1"/>
</dbReference>
<dbReference type="InterPro" id="IPR000668">
    <property type="entry name" value="Peptidase_C1A_C"/>
</dbReference>
<dbReference type="EMBL" id="CAJPVJ010001803">
    <property type="protein sequence ID" value="CAG2165315.1"/>
    <property type="molecule type" value="Genomic_DNA"/>
</dbReference>
<gene>
    <name evidence="4" type="ORF">ONB1V03_LOCUS4858</name>
</gene>
<dbReference type="SUPFAM" id="SSF54001">
    <property type="entry name" value="Cysteine proteinases"/>
    <property type="match status" value="1"/>
</dbReference>
<feature type="domain" description="Peptidase C1A papain C-terminal" evidence="3">
    <location>
        <begin position="3"/>
        <end position="86"/>
    </location>
</feature>